<sequence length="107" mass="11533">MSLFASGSTRSFTGPVNDHTLRRWLVEELAMRIGTAPRAIDPVRSFESYGLDSRTAVEISGALEKILHRRLSPAVLLDHPTIDDLVGHLVATGDLPRSVDDDPAGGA</sequence>
<dbReference type="Proteomes" id="UP000500953">
    <property type="component" value="Chromosome"/>
</dbReference>
<organism evidence="4 5">
    <name type="scientific">Nocardia terpenica</name>
    <dbReference type="NCBI Taxonomy" id="455432"/>
    <lineage>
        <taxon>Bacteria</taxon>
        <taxon>Bacillati</taxon>
        <taxon>Actinomycetota</taxon>
        <taxon>Actinomycetes</taxon>
        <taxon>Mycobacteriales</taxon>
        <taxon>Nocardiaceae</taxon>
        <taxon>Nocardia</taxon>
    </lineage>
</organism>
<dbReference type="InterPro" id="IPR036736">
    <property type="entry name" value="ACP-like_sf"/>
</dbReference>
<dbReference type="Gene3D" id="1.10.1200.10">
    <property type="entry name" value="ACP-like"/>
    <property type="match status" value="1"/>
</dbReference>
<dbReference type="SUPFAM" id="SSF47336">
    <property type="entry name" value="ACP-like"/>
    <property type="match status" value="1"/>
</dbReference>
<evidence type="ECO:0000259" key="3">
    <source>
        <dbReference type="PROSITE" id="PS50075"/>
    </source>
</evidence>
<gene>
    <name evidence="4" type="ORF">F6W96_15745</name>
</gene>
<dbReference type="EMBL" id="CP046173">
    <property type="protein sequence ID" value="QIS19518.1"/>
    <property type="molecule type" value="Genomic_DNA"/>
</dbReference>
<proteinExistence type="predicted"/>
<feature type="domain" description="Carrier" evidence="3">
    <location>
        <begin position="16"/>
        <end position="93"/>
    </location>
</feature>
<dbReference type="Pfam" id="PF00550">
    <property type="entry name" value="PP-binding"/>
    <property type="match status" value="1"/>
</dbReference>
<dbReference type="RefSeq" id="WP_167486803.1">
    <property type="nucleotide sequence ID" value="NZ_CP046173.1"/>
</dbReference>
<dbReference type="SMART" id="SM01294">
    <property type="entry name" value="PKS_PP_betabranch"/>
    <property type="match status" value="1"/>
</dbReference>
<protein>
    <submittedName>
        <fullName evidence="4">Polyketide synthase</fullName>
    </submittedName>
</protein>
<dbReference type="SMART" id="SM00823">
    <property type="entry name" value="PKS_PP"/>
    <property type="match status" value="1"/>
</dbReference>
<name>A0A6G9Z1Y2_9NOCA</name>
<keyword evidence="1" id="KW-0596">Phosphopantetheine</keyword>
<accession>A0A6G9Z1Y2</accession>
<dbReference type="AlphaFoldDB" id="A0A6G9Z1Y2"/>
<dbReference type="GO" id="GO:0031177">
    <property type="term" value="F:phosphopantetheine binding"/>
    <property type="evidence" value="ECO:0007669"/>
    <property type="project" value="InterPro"/>
</dbReference>
<evidence type="ECO:0000313" key="5">
    <source>
        <dbReference type="Proteomes" id="UP000500953"/>
    </source>
</evidence>
<reference evidence="4 5" key="1">
    <citation type="journal article" date="2019" name="ACS Chem. Biol.">
        <title>Identification and Mobilization of a Cryptic Antibiotic Biosynthesis Gene Locus from a Human-Pathogenic Nocardia Isolate.</title>
        <authorList>
            <person name="Herisse M."/>
            <person name="Ishida K."/>
            <person name="Porter J.L."/>
            <person name="Howden B."/>
            <person name="Hertweck C."/>
            <person name="Stinear T.P."/>
            <person name="Pidot S.J."/>
        </authorList>
    </citation>
    <scope>NUCLEOTIDE SEQUENCE [LARGE SCALE GENOMIC DNA]</scope>
    <source>
        <strain evidence="4 5">AUSMDU00012715</strain>
    </source>
</reference>
<evidence type="ECO:0000256" key="2">
    <source>
        <dbReference type="ARBA" id="ARBA00022553"/>
    </source>
</evidence>
<dbReference type="InterPro" id="IPR020806">
    <property type="entry name" value="PKS_PP-bd"/>
</dbReference>
<evidence type="ECO:0000256" key="1">
    <source>
        <dbReference type="ARBA" id="ARBA00022450"/>
    </source>
</evidence>
<keyword evidence="2" id="KW-0597">Phosphoprotein</keyword>
<evidence type="ECO:0000313" key="4">
    <source>
        <dbReference type="EMBL" id="QIS19518.1"/>
    </source>
</evidence>
<dbReference type="InterPro" id="IPR009081">
    <property type="entry name" value="PP-bd_ACP"/>
</dbReference>
<dbReference type="PROSITE" id="PS50075">
    <property type="entry name" value="CARRIER"/>
    <property type="match status" value="1"/>
</dbReference>